<comment type="caution">
    <text evidence="1">The sequence shown here is derived from an EMBL/GenBank/DDBJ whole genome shotgun (WGS) entry which is preliminary data.</text>
</comment>
<accession>A0ABS8UR25</accession>
<evidence type="ECO:0000313" key="1">
    <source>
        <dbReference type="EMBL" id="MCD9561367.1"/>
    </source>
</evidence>
<feature type="non-terminal residue" evidence="1">
    <location>
        <position position="96"/>
    </location>
</feature>
<name>A0ABS8UR25_DATST</name>
<organism evidence="1 2">
    <name type="scientific">Datura stramonium</name>
    <name type="common">Jimsonweed</name>
    <name type="synonym">Common thornapple</name>
    <dbReference type="NCBI Taxonomy" id="4076"/>
    <lineage>
        <taxon>Eukaryota</taxon>
        <taxon>Viridiplantae</taxon>
        <taxon>Streptophyta</taxon>
        <taxon>Embryophyta</taxon>
        <taxon>Tracheophyta</taxon>
        <taxon>Spermatophyta</taxon>
        <taxon>Magnoliopsida</taxon>
        <taxon>eudicotyledons</taxon>
        <taxon>Gunneridae</taxon>
        <taxon>Pentapetalae</taxon>
        <taxon>asterids</taxon>
        <taxon>lamiids</taxon>
        <taxon>Solanales</taxon>
        <taxon>Solanaceae</taxon>
        <taxon>Solanoideae</taxon>
        <taxon>Datureae</taxon>
        <taxon>Datura</taxon>
    </lineage>
</organism>
<dbReference type="Proteomes" id="UP000823775">
    <property type="component" value="Unassembled WGS sequence"/>
</dbReference>
<sequence>RQDSMKHLGRVDEFPSLPYFMVRGREIDITPNAINSIYSVEPIALRTEFMEQIATNGNQLKWVASTITTTRPIWASLGRKIPRHDLRFKAKMWLDL</sequence>
<feature type="non-terminal residue" evidence="1">
    <location>
        <position position="1"/>
    </location>
</feature>
<dbReference type="EMBL" id="JACEIK010002465">
    <property type="protein sequence ID" value="MCD9561367.1"/>
    <property type="molecule type" value="Genomic_DNA"/>
</dbReference>
<keyword evidence="2" id="KW-1185">Reference proteome</keyword>
<gene>
    <name evidence="1" type="ORF">HAX54_020428</name>
</gene>
<protein>
    <submittedName>
        <fullName evidence="1">Uncharacterized protein</fullName>
    </submittedName>
</protein>
<evidence type="ECO:0000313" key="2">
    <source>
        <dbReference type="Proteomes" id="UP000823775"/>
    </source>
</evidence>
<reference evidence="1 2" key="1">
    <citation type="journal article" date="2021" name="BMC Genomics">
        <title>Datura genome reveals duplications of psychoactive alkaloid biosynthetic genes and high mutation rate following tissue culture.</title>
        <authorList>
            <person name="Rajewski A."/>
            <person name="Carter-House D."/>
            <person name="Stajich J."/>
            <person name="Litt A."/>
        </authorList>
    </citation>
    <scope>NUCLEOTIDE SEQUENCE [LARGE SCALE GENOMIC DNA]</scope>
    <source>
        <strain evidence="1">AR-01</strain>
    </source>
</reference>
<proteinExistence type="predicted"/>